<gene>
    <name evidence="5" type="ORF">PCOR1329_LOCUS43220</name>
</gene>
<evidence type="ECO:0000313" key="6">
    <source>
        <dbReference type="Proteomes" id="UP001189429"/>
    </source>
</evidence>
<comment type="caution">
    <text evidence="5">The sequence shown here is derived from an EMBL/GenBank/DDBJ whole genome shotgun (WGS) entry which is preliminary data.</text>
</comment>
<accession>A0ABN9TXC1</accession>
<feature type="region of interest" description="Disordered" evidence="3">
    <location>
        <begin position="1"/>
        <end position="24"/>
    </location>
</feature>
<keyword evidence="6" id="KW-1185">Reference proteome</keyword>
<dbReference type="EMBL" id="CAUYUJ010015191">
    <property type="protein sequence ID" value="CAK0850941.1"/>
    <property type="molecule type" value="Genomic_DNA"/>
</dbReference>
<protein>
    <recommendedName>
        <fullName evidence="4">K Homology domain-containing protein</fullName>
    </recommendedName>
</protein>
<feature type="domain" description="K Homology" evidence="4">
    <location>
        <begin position="118"/>
        <end position="190"/>
    </location>
</feature>
<dbReference type="PANTHER" id="PTHR10288">
    <property type="entry name" value="KH DOMAIN CONTAINING RNA BINDING PROTEIN"/>
    <property type="match status" value="1"/>
</dbReference>
<dbReference type="Gene3D" id="3.30.1370.10">
    <property type="entry name" value="K Homology domain, type 1"/>
    <property type="match status" value="2"/>
</dbReference>
<dbReference type="PROSITE" id="PS50084">
    <property type="entry name" value="KH_TYPE_1"/>
    <property type="match status" value="2"/>
</dbReference>
<feature type="compositionally biased region" description="Basic and acidic residues" evidence="3">
    <location>
        <begin position="1"/>
        <end position="16"/>
    </location>
</feature>
<evidence type="ECO:0000256" key="2">
    <source>
        <dbReference type="PROSITE-ProRule" id="PRU00117"/>
    </source>
</evidence>
<reference evidence="5" key="1">
    <citation type="submission" date="2023-10" db="EMBL/GenBank/DDBJ databases">
        <authorList>
            <person name="Chen Y."/>
            <person name="Shah S."/>
            <person name="Dougan E. K."/>
            <person name="Thang M."/>
            <person name="Chan C."/>
        </authorList>
    </citation>
    <scope>NUCLEOTIDE SEQUENCE [LARGE SCALE GENOMIC DNA]</scope>
</reference>
<organism evidence="5 6">
    <name type="scientific">Prorocentrum cordatum</name>
    <dbReference type="NCBI Taxonomy" id="2364126"/>
    <lineage>
        <taxon>Eukaryota</taxon>
        <taxon>Sar</taxon>
        <taxon>Alveolata</taxon>
        <taxon>Dinophyceae</taxon>
        <taxon>Prorocentrales</taxon>
        <taxon>Prorocentraceae</taxon>
        <taxon>Prorocentrum</taxon>
    </lineage>
</organism>
<proteinExistence type="predicted"/>
<evidence type="ECO:0000256" key="3">
    <source>
        <dbReference type="SAM" id="MobiDB-lite"/>
    </source>
</evidence>
<evidence type="ECO:0000259" key="4">
    <source>
        <dbReference type="SMART" id="SM00322"/>
    </source>
</evidence>
<dbReference type="Proteomes" id="UP001189429">
    <property type="component" value="Unassembled WGS sequence"/>
</dbReference>
<dbReference type="Pfam" id="PF00013">
    <property type="entry name" value="KH_1"/>
    <property type="match status" value="2"/>
</dbReference>
<dbReference type="InterPro" id="IPR004087">
    <property type="entry name" value="KH_dom"/>
</dbReference>
<evidence type="ECO:0000256" key="1">
    <source>
        <dbReference type="ARBA" id="ARBA00022737"/>
    </source>
</evidence>
<feature type="domain" description="K Homology" evidence="4">
    <location>
        <begin position="29"/>
        <end position="103"/>
    </location>
</feature>
<sequence>MKRQFESGKGDDDGPPRQRRRGGRSAVDMPCVLKFLCPEALASAVIGKGGAAIKQIREQTGAKLGLTDHHERYPDTDDRVLTCQGPSVDALAEVAVQIVSKVAECAQQTPSDAVGEVGQLRLRTLMPKAAVGGIIGRGGAAIKQLREASGAKVNIADPNGQGPGAEQVISLAGSEEALEFCLAEINRQVQAVSEEPWWLDWAEAENNGNFGIGSQRAPR</sequence>
<dbReference type="InterPro" id="IPR036612">
    <property type="entry name" value="KH_dom_type_1_sf"/>
</dbReference>
<dbReference type="SMART" id="SM00322">
    <property type="entry name" value="KH"/>
    <property type="match status" value="2"/>
</dbReference>
<dbReference type="InterPro" id="IPR004088">
    <property type="entry name" value="KH_dom_type_1"/>
</dbReference>
<dbReference type="SUPFAM" id="SSF54791">
    <property type="entry name" value="Eukaryotic type KH-domain (KH-domain type I)"/>
    <property type="match status" value="2"/>
</dbReference>
<name>A0ABN9TXC1_9DINO</name>
<keyword evidence="1" id="KW-0677">Repeat</keyword>
<keyword evidence="2" id="KW-0694">RNA-binding</keyword>
<evidence type="ECO:0000313" key="5">
    <source>
        <dbReference type="EMBL" id="CAK0850941.1"/>
    </source>
</evidence>